<dbReference type="InterPro" id="IPR004715">
    <property type="entry name" value="PTS_IIA_fruc"/>
</dbReference>
<evidence type="ECO:0000256" key="11">
    <source>
        <dbReference type="ARBA" id="ARBA00023136"/>
    </source>
</evidence>
<protein>
    <submittedName>
        <fullName evidence="16">PTS fructose transporter subunit IIABC</fullName>
    </submittedName>
</protein>
<evidence type="ECO:0000256" key="1">
    <source>
        <dbReference type="ARBA" id="ARBA00004429"/>
    </source>
</evidence>
<dbReference type="GO" id="GO:0005351">
    <property type="term" value="F:carbohydrate:proton symporter activity"/>
    <property type="evidence" value="ECO:0007669"/>
    <property type="project" value="InterPro"/>
</dbReference>
<feature type="transmembrane region" description="Helical" evidence="12">
    <location>
        <begin position="562"/>
        <end position="580"/>
    </location>
</feature>
<keyword evidence="6" id="KW-0808">Transferase</keyword>
<reference evidence="16 17" key="1">
    <citation type="submission" date="2016-04" db="EMBL/GenBank/DDBJ databases">
        <title>Draft genome of an Enterococcus thailandicus strain isolated from bovine feces.</title>
        <authorList>
            <person name="Beukers A.G."/>
            <person name="Zaheer R."/>
            <person name="Goji N."/>
            <person name="Cook S.R."/>
            <person name="Amoako K."/>
            <person name="Chaves A.V."/>
            <person name="Ward M.P."/>
            <person name="Mcallister T.A."/>
        </authorList>
    </citation>
    <scope>NUCLEOTIDE SEQUENCE [LARGE SCALE GENOMIC DNA]</scope>
    <source>
        <strain evidence="16 17">F0711D 46</strain>
    </source>
</reference>
<dbReference type="Gene3D" id="3.40.930.10">
    <property type="entry name" value="Mannitol-specific EII, Chain A"/>
    <property type="match status" value="1"/>
</dbReference>
<feature type="domain" description="PTS EIIC type-2" evidence="15">
    <location>
        <begin position="295"/>
        <end position="647"/>
    </location>
</feature>
<dbReference type="SUPFAM" id="SSF55804">
    <property type="entry name" value="Phoshotransferase/anion transport protein"/>
    <property type="match status" value="1"/>
</dbReference>
<feature type="transmembrane region" description="Helical" evidence="12">
    <location>
        <begin position="305"/>
        <end position="328"/>
    </location>
</feature>
<dbReference type="InterPro" id="IPR003352">
    <property type="entry name" value="PTS_EIIC"/>
</dbReference>
<dbReference type="Pfam" id="PF02302">
    <property type="entry name" value="PTS_IIB"/>
    <property type="match status" value="1"/>
</dbReference>
<dbReference type="InterPro" id="IPR013014">
    <property type="entry name" value="PTS_EIIC_2"/>
</dbReference>
<dbReference type="SUPFAM" id="SSF52794">
    <property type="entry name" value="PTS system IIB component-like"/>
    <property type="match status" value="1"/>
</dbReference>
<evidence type="ECO:0000313" key="17">
    <source>
        <dbReference type="Proteomes" id="UP000078516"/>
    </source>
</evidence>
<dbReference type="Gene3D" id="3.40.50.2300">
    <property type="match status" value="1"/>
</dbReference>
<dbReference type="InterPro" id="IPR016152">
    <property type="entry name" value="PTrfase/Anion_transptr"/>
</dbReference>
<feature type="transmembrane region" description="Helical" evidence="12">
    <location>
        <begin position="348"/>
        <end position="373"/>
    </location>
</feature>
<dbReference type="NCBIfam" id="TIGR00848">
    <property type="entry name" value="fruA"/>
    <property type="match status" value="1"/>
</dbReference>
<evidence type="ECO:0000256" key="4">
    <source>
        <dbReference type="ARBA" id="ARBA00022553"/>
    </source>
</evidence>
<dbReference type="GO" id="GO:0090563">
    <property type="term" value="F:protein-phosphocysteine-sugar phosphotransferase activity"/>
    <property type="evidence" value="ECO:0007669"/>
    <property type="project" value="TreeGrafter"/>
</dbReference>
<dbReference type="PROSITE" id="PS51094">
    <property type="entry name" value="PTS_EIIA_TYPE_2"/>
    <property type="match status" value="1"/>
</dbReference>
<keyword evidence="9" id="KW-0418">Kinase</keyword>
<evidence type="ECO:0000256" key="2">
    <source>
        <dbReference type="ARBA" id="ARBA00022448"/>
    </source>
</evidence>
<evidence type="ECO:0000256" key="5">
    <source>
        <dbReference type="ARBA" id="ARBA00022597"/>
    </source>
</evidence>
<dbReference type="GO" id="GO:0022877">
    <property type="term" value="F:protein-N(PI)-phosphohistidine-fructose phosphotransferase system transporter activity"/>
    <property type="evidence" value="ECO:0007669"/>
    <property type="project" value="InterPro"/>
</dbReference>
<evidence type="ECO:0000259" key="15">
    <source>
        <dbReference type="PROSITE" id="PS51104"/>
    </source>
</evidence>
<evidence type="ECO:0000256" key="7">
    <source>
        <dbReference type="ARBA" id="ARBA00022683"/>
    </source>
</evidence>
<feature type="transmembrane region" description="Helical" evidence="12">
    <location>
        <begin position="522"/>
        <end position="542"/>
    </location>
</feature>
<dbReference type="PROSITE" id="PS51104">
    <property type="entry name" value="PTS_EIIC_TYPE_2"/>
    <property type="match status" value="1"/>
</dbReference>
<keyword evidence="8 12" id="KW-0812">Transmembrane</keyword>
<dbReference type="InterPro" id="IPR003501">
    <property type="entry name" value="PTS_EIIB_2/3"/>
</dbReference>
<evidence type="ECO:0000259" key="14">
    <source>
        <dbReference type="PROSITE" id="PS51099"/>
    </source>
</evidence>
<evidence type="ECO:0000256" key="10">
    <source>
        <dbReference type="ARBA" id="ARBA00022989"/>
    </source>
</evidence>
<keyword evidence="11 12" id="KW-0472">Membrane</keyword>
<evidence type="ECO:0000256" key="8">
    <source>
        <dbReference type="ARBA" id="ARBA00022692"/>
    </source>
</evidence>
<keyword evidence="5" id="KW-0762">Sugar transport</keyword>
<evidence type="ECO:0000259" key="13">
    <source>
        <dbReference type="PROSITE" id="PS51094"/>
    </source>
</evidence>
<gene>
    <name evidence="16" type="ORF">A6E74_02540</name>
</gene>
<dbReference type="GO" id="GO:0009401">
    <property type="term" value="P:phosphoenolpyruvate-dependent sugar phosphotransferase system"/>
    <property type="evidence" value="ECO:0007669"/>
    <property type="project" value="UniProtKB-KW"/>
</dbReference>
<feature type="transmembrane region" description="Helical" evidence="12">
    <location>
        <begin position="405"/>
        <end position="423"/>
    </location>
</feature>
<dbReference type="AlphaFoldDB" id="A0A179ESU9"/>
<keyword evidence="4" id="KW-0597">Phosphoprotein</keyword>
<keyword evidence="3" id="KW-1003">Cell membrane</keyword>
<dbReference type="Pfam" id="PF02378">
    <property type="entry name" value="PTS_EIIC"/>
    <property type="match status" value="1"/>
</dbReference>
<dbReference type="EMBL" id="LWMN01000010">
    <property type="protein sequence ID" value="OAQ56308.1"/>
    <property type="molecule type" value="Genomic_DNA"/>
</dbReference>
<dbReference type="NCBIfam" id="TIGR01427">
    <property type="entry name" value="PTS_IIC_fructo"/>
    <property type="match status" value="1"/>
</dbReference>
<dbReference type="Pfam" id="PF00359">
    <property type="entry name" value="PTS_EIIA_2"/>
    <property type="match status" value="1"/>
</dbReference>
<keyword evidence="2" id="KW-0813">Transport</keyword>
<feature type="domain" description="PTS EIIA type-2" evidence="13">
    <location>
        <begin position="5"/>
        <end position="154"/>
    </location>
</feature>
<comment type="caution">
    <text evidence="16">The sequence shown here is derived from an EMBL/GenBank/DDBJ whole genome shotgun (WGS) entry which is preliminary data.</text>
</comment>
<dbReference type="PANTHER" id="PTHR30505">
    <property type="entry name" value="FRUCTOSE-LIKE PERMEASE"/>
    <property type="match status" value="1"/>
</dbReference>
<comment type="subcellular location">
    <subcellularLocation>
        <location evidence="1">Cell inner membrane</location>
        <topology evidence="1">Multi-pass membrane protein</topology>
    </subcellularLocation>
</comment>
<dbReference type="InterPro" id="IPR050864">
    <property type="entry name" value="Bacterial_PTS_Sugar_Transport"/>
</dbReference>
<accession>A0A179ESU9</accession>
<feature type="domain" description="PTS EIIB type-2" evidence="14">
    <location>
        <begin position="167"/>
        <end position="265"/>
    </location>
</feature>
<dbReference type="GO" id="GO:0016301">
    <property type="term" value="F:kinase activity"/>
    <property type="evidence" value="ECO:0007669"/>
    <property type="project" value="UniProtKB-KW"/>
</dbReference>
<feature type="transmembrane region" description="Helical" evidence="12">
    <location>
        <begin position="485"/>
        <end position="501"/>
    </location>
</feature>
<evidence type="ECO:0000256" key="3">
    <source>
        <dbReference type="ARBA" id="ARBA00022475"/>
    </source>
</evidence>
<dbReference type="InterPro" id="IPR013011">
    <property type="entry name" value="PTS_EIIB_2"/>
</dbReference>
<keyword evidence="7" id="KW-0598">Phosphotransferase system</keyword>
<keyword evidence="17" id="KW-1185">Reference proteome</keyword>
<evidence type="ECO:0000256" key="12">
    <source>
        <dbReference type="SAM" id="Phobius"/>
    </source>
</evidence>
<evidence type="ECO:0000256" key="6">
    <source>
        <dbReference type="ARBA" id="ARBA00022679"/>
    </source>
</evidence>
<feature type="transmembrane region" description="Helical" evidence="12">
    <location>
        <begin position="443"/>
        <end position="465"/>
    </location>
</feature>
<organism evidence="16 17">
    <name type="scientific">Enterococcus thailandicus</name>
    <dbReference type="NCBI Taxonomy" id="417368"/>
    <lineage>
        <taxon>Bacteria</taxon>
        <taxon>Bacillati</taxon>
        <taxon>Bacillota</taxon>
        <taxon>Bacilli</taxon>
        <taxon>Lactobacillales</taxon>
        <taxon>Enterococcaceae</taxon>
        <taxon>Enterococcus</taxon>
    </lineage>
</organism>
<name>A0A179ESU9_ENTTH</name>
<dbReference type="InterPro" id="IPR006327">
    <property type="entry name" value="PTS_IIC_fruc"/>
</dbReference>
<dbReference type="GO" id="GO:0005886">
    <property type="term" value="C:plasma membrane"/>
    <property type="evidence" value="ECO:0007669"/>
    <property type="project" value="UniProtKB-SubCell"/>
</dbReference>
<dbReference type="RefSeq" id="WP_067481856.1">
    <property type="nucleotide sequence ID" value="NZ_LWMN01000010.1"/>
</dbReference>
<feature type="transmembrane region" description="Helical" evidence="12">
    <location>
        <begin position="624"/>
        <end position="649"/>
    </location>
</feature>
<dbReference type="CDD" id="cd00211">
    <property type="entry name" value="PTS_IIA_fru"/>
    <property type="match status" value="1"/>
</dbReference>
<dbReference type="InterPro" id="IPR036095">
    <property type="entry name" value="PTS_EIIB-like_sf"/>
</dbReference>
<dbReference type="Proteomes" id="UP000078516">
    <property type="component" value="Unassembled WGS sequence"/>
</dbReference>
<dbReference type="NCBIfam" id="TIGR00829">
    <property type="entry name" value="FRU"/>
    <property type="match status" value="1"/>
</dbReference>
<dbReference type="CDD" id="cd05569">
    <property type="entry name" value="PTS_IIB_fructose"/>
    <property type="match status" value="1"/>
</dbReference>
<dbReference type="PROSITE" id="PS51099">
    <property type="entry name" value="PTS_EIIB_TYPE_2"/>
    <property type="match status" value="1"/>
</dbReference>
<evidence type="ECO:0000256" key="9">
    <source>
        <dbReference type="ARBA" id="ARBA00022777"/>
    </source>
</evidence>
<dbReference type="InterPro" id="IPR002178">
    <property type="entry name" value="PTS_EIIA_type-2_dom"/>
</dbReference>
<feature type="transmembrane region" description="Helical" evidence="12">
    <location>
        <begin position="592"/>
        <end position="612"/>
    </location>
</feature>
<evidence type="ECO:0000313" key="16">
    <source>
        <dbReference type="EMBL" id="OAQ56308.1"/>
    </source>
</evidence>
<dbReference type="InterPro" id="IPR003353">
    <property type="entry name" value="PTS_IIB_fruc"/>
</dbReference>
<sequence>MDLSSITNESLIFIHQSWQTQAEVFDHLIDAFVRNDIVTDKEAFLAAVREREAISETGMENGFAIPHGKSTTVSKAAVAIATLDKAMPAGDWPSIDPSNQVELIFLLAIPDAEKGQTHLKILSELSVKLMDPVLVDQLKKARTKTEILQLLSNQNSEMEEVVPMTAKNILAVTACATGIAHTYMAAEALQKAAKEKGITIHVEKQGANGIEDGITPEMIQAADGIIFATDIAPKGKERFKELPYIQTKVAEPLKHGSAMIDRLITTPDGRVKAADDLSSSDASYGPKKASVMSTLMQAVMTGISYMIPILVAAGVMIGISQIGASFFGLSKEIGNAEMATNANQLIVLLHYIGLTGNMTMRFMYPIFTAFMAYSIADRPALASGFIGGAFAAGLHQTLWGVEGGIPSGFFGALILGAVSGYVCKFLNEHVKLHKNLQAMKPMLIIPGLSILAVFFVNYLLVDPVFGGLNGWLQQMVMQYQDSGKVVLSTIIACLTAFDLGGPVNKAAGAVAIGMAADQIFPLTPRVLAIVIPPIGIGLATILDKYIVGRRVFDDNLRVTGRTSLVLGFLAIGEGSIPFALQNPLITIPINMIGASIGAVLAVVLGAVQWYPLPAVWGWPLVENFWAYAVGLIAGVLFIALGNIFIRFYLIKKKEAKKA</sequence>
<proteinExistence type="predicted"/>
<keyword evidence="10 12" id="KW-1133">Transmembrane helix</keyword>
<dbReference type="PANTHER" id="PTHR30505:SF0">
    <property type="entry name" value="FRUCTOSE-LIKE PTS SYSTEM EIIBC COMPONENT-RELATED"/>
    <property type="match status" value="1"/>
</dbReference>